<comment type="caution">
    <text evidence="4">The sequence shown here is derived from an EMBL/GenBank/DDBJ whole genome shotgun (WGS) entry which is preliminary data.</text>
</comment>
<gene>
    <name evidence="4" type="ORF">ACFSQ0_03325</name>
</gene>
<feature type="domain" description="DUF4168" evidence="3">
    <location>
        <begin position="27"/>
        <end position="138"/>
    </location>
</feature>
<keyword evidence="5" id="KW-1185">Reference proteome</keyword>
<evidence type="ECO:0000256" key="2">
    <source>
        <dbReference type="SAM" id="SignalP"/>
    </source>
</evidence>
<keyword evidence="1" id="KW-0175">Coiled coil</keyword>
<evidence type="ECO:0000256" key="1">
    <source>
        <dbReference type="SAM" id="Coils"/>
    </source>
</evidence>
<protein>
    <submittedName>
        <fullName evidence="4">DUF4168 domain-containing protein</fullName>
    </submittedName>
</protein>
<keyword evidence="2" id="KW-0732">Signal</keyword>
<organism evidence="4 5">
    <name type="scientific">Mesonia sediminis</name>
    <dbReference type="NCBI Taxonomy" id="1703946"/>
    <lineage>
        <taxon>Bacteria</taxon>
        <taxon>Pseudomonadati</taxon>
        <taxon>Bacteroidota</taxon>
        <taxon>Flavobacteriia</taxon>
        <taxon>Flavobacteriales</taxon>
        <taxon>Flavobacteriaceae</taxon>
        <taxon>Mesonia</taxon>
    </lineage>
</organism>
<evidence type="ECO:0000313" key="4">
    <source>
        <dbReference type="EMBL" id="MFD2697010.1"/>
    </source>
</evidence>
<sequence length="147" mass="16939">MRRFKNVFFAMVMLLSANAFAQEAQVSDADLAKFAEAYKAVQVENRELQQEMVAYMKKEGMEVQRFQAIQQASVNPNQEVEATPAEMKSYKKVVAKVQEMQPQLQKDMMSIIQDKGLSIERYQQIGAALQQNPELQQKLQNLMMKQE</sequence>
<feature type="signal peptide" evidence="2">
    <location>
        <begin position="1"/>
        <end position="21"/>
    </location>
</feature>
<dbReference type="Pfam" id="PF13767">
    <property type="entry name" value="DUF4168"/>
    <property type="match status" value="1"/>
</dbReference>
<dbReference type="RefSeq" id="WP_255504465.1">
    <property type="nucleotide sequence ID" value="NZ_JBHULZ010000023.1"/>
</dbReference>
<name>A0ABW5SEJ8_9FLAO</name>
<dbReference type="InterPro" id="IPR025433">
    <property type="entry name" value="DUF4168"/>
</dbReference>
<dbReference type="Proteomes" id="UP001597357">
    <property type="component" value="Unassembled WGS sequence"/>
</dbReference>
<proteinExistence type="predicted"/>
<accession>A0ABW5SEJ8</accession>
<evidence type="ECO:0000259" key="3">
    <source>
        <dbReference type="Pfam" id="PF13767"/>
    </source>
</evidence>
<dbReference type="EMBL" id="JBHULZ010000023">
    <property type="protein sequence ID" value="MFD2697010.1"/>
    <property type="molecule type" value="Genomic_DNA"/>
</dbReference>
<feature type="coiled-coil region" evidence="1">
    <location>
        <begin position="31"/>
        <end position="58"/>
    </location>
</feature>
<reference evidence="5" key="1">
    <citation type="journal article" date="2019" name="Int. J. Syst. Evol. Microbiol.">
        <title>The Global Catalogue of Microorganisms (GCM) 10K type strain sequencing project: providing services to taxonomists for standard genome sequencing and annotation.</title>
        <authorList>
            <consortium name="The Broad Institute Genomics Platform"/>
            <consortium name="The Broad Institute Genome Sequencing Center for Infectious Disease"/>
            <person name="Wu L."/>
            <person name="Ma J."/>
        </authorList>
    </citation>
    <scope>NUCLEOTIDE SEQUENCE [LARGE SCALE GENOMIC DNA]</scope>
    <source>
        <strain evidence="5">KCTC 42255</strain>
    </source>
</reference>
<evidence type="ECO:0000313" key="5">
    <source>
        <dbReference type="Proteomes" id="UP001597357"/>
    </source>
</evidence>
<feature type="chain" id="PRO_5047266708" evidence="2">
    <location>
        <begin position="22"/>
        <end position="147"/>
    </location>
</feature>